<dbReference type="GO" id="GO:0005654">
    <property type="term" value="C:nucleoplasm"/>
    <property type="evidence" value="ECO:0007669"/>
    <property type="project" value="TreeGrafter"/>
</dbReference>
<accession>A0A8C4WVK1</accession>
<dbReference type="InterPro" id="IPR052464">
    <property type="entry name" value="Synovial_Prolif_Regulator"/>
</dbReference>
<comment type="subcellular location">
    <subcellularLocation>
        <location evidence="1">Nucleus</location>
    </subcellularLocation>
</comment>
<keyword evidence="2" id="KW-0539">Nucleus</keyword>
<dbReference type="Ensembl" id="ENSEBUT00000014453.1">
    <property type="protein sequence ID" value="ENSEBUP00000013877.1"/>
    <property type="gene ID" value="ENSEBUG00000008749.1"/>
</dbReference>
<reference evidence="5" key="1">
    <citation type="submission" date="2025-08" db="UniProtKB">
        <authorList>
            <consortium name="Ensembl"/>
        </authorList>
    </citation>
    <scope>IDENTIFICATION</scope>
</reference>
<dbReference type="OMA" id="NMFQELT"/>
<dbReference type="GO" id="GO:1901647">
    <property type="term" value="P:positive regulation of synoviocyte proliferation"/>
    <property type="evidence" value="ECO:0007669"/>
    <property type="project" value="TreeGrafter"/>
</dbReference>
<dbReference type="Proteomes" id="UP000694388">
    <property type="component" value="Unplaced"/>
</dbReference>
<organism evidence="5 6">
    <name type="scientific">Eptatretus burgeri</name>
    <name type="common">Inshore hagfish</name>
    <dbReference type="NCBI Taxonomy" id="7764"/>
    <lineage>
        <taxon>Eukaryota</taxon>
        <taxon>Metazoa</taxon>
        <taxon>Chordata</taxon>
        <taxon>Craniata</taxon>
        <taxon>Vertebrata</taxon>
        <taxon>Cyclostomata</taxon>
        <taxon>Myxini</taxon>
        <taxon>Myxiniformes</taxon>
        <taxon>Myxinidae</taxon>
        <taxon>Eptatretinae</taxon>
        <taxon>Eptatretus</taxon>
    </lineage>
</organism>
<name>A0A8C4WVK1_EPTBU</name>
<evidence type="ECO:0000256" key="3">
    <source>
        <dbReference type="ARBA" id="ARBA00038401"/>
    </source>
</evidence>
<feature type="compositionally biased region" description="Basic and acidic residues" evidence="4">
    <location>
        <begin position="33"/>
        <end position="47"/>
    </location>
</feature>
<evidence type="ECO:0000313" key="6">
    <source>
        <dbReference type="Proteomes" id="UP000694388"/>
    </source>
</evidence>
<dbReference type="GeneTree" id="ENSGT00390000004737"/>
<evidence type="ECO:0000256" key="1">
    <source>
        <dbReference type="ARBA" id="ARBA00004123"/>
    </source>
</evidence>
<evidence type="ECO:0000256" key="4">
    <source>
        <dbReference type="SAM" id="MobiDB-lite"/>
    </source>
</evidence>
<feature type="region of interest" description="Disordered" evidence="4">
    <location>
        <begin position="1"/>
        <end position="47"/>
    </location>
</feature>
<sequence>MKRCSPFKLRNPSPPPNESSDDDDDDDDDEEKKEEKEDNEKCDRKVGDPDAIGDTIYSKSWLLSVLSRVVEQAQVNSTNKDVVKTDLPLDKELEDDMCKIWDMSMDEVVAAFLQKVNGIDVLHGVIERSWCRRLTEICVGILGNMTCFLPCCLALNNDEVFMLILTCLSHNEASSSWLAKMKTLDSVFDNICFILKSSTNADLLLKVGKVLDSAFDQDEELMVKWVTKNSQDEKSIDNPPSTLALALLEAILQLRTESPEILEVYLHVLQLLTTTDEGSSALLRTSGKECQVWHLLLDILTDLCHPADPVAALLEQRVSLACILSVLSTMLSSPGGHLIDVANSHELLRDILTIFQYLAFVKWSGKPNVDWGTLPLTRERYKRSTWSTERDGSDNGMRGGKRESELHDLQLIGDDPHVAIIQESAKDILATVCLHCSSAMLRDAITRKIISTAQLQNAVLELFPSHSESVHHLLSELRKSCPAEAELLLPKSQSLAHEDSE</sequence>
<dbReference type="PANTHER" id="PTHR23424:SF23">
    <property type="entry name" value="PROTEIN SAAL1"/>
    <property type="match status" value="1"/>
</dbReference>
<proteinExistence type="inferred from homology"/>
<reference evidence="5" key="2">
    <citation type="submission" date="2025-09" db="UniProtKB">
        <authorList>
            <consortium name="Ensembl"/>
        </authorList>
    </citation>
    <scope>IDENTIFICATION</scope>
</reference>
<comment type="similarity">
    <text evidence="3">Belongs to the SAAL1 family.</text>
</comment>
<feature type="compositionally biased region" description="Acidic residues" evidence="4">
    <location>
        <begin position="19"/>
        <end position="32"/>
    </location>
</feature>
<dbReference type="PANTHER" id="PTHR23424">
    <property type="entry name" value="SERUM AMYLOID A"/>
    <property type="match status" value="1"/>
</dbReference>
<dbReference type="AlphaFoldDB" id="A0A8C4WVK1"/>
<evidence type="ECO:0000313" key="5">
    <source>
        <dbReference type="Ensembl" id="ENSEBUP00000013877.1"/>
    </source>
</evidence>
<evidence type="ECO:0000256" key="2">
    <source>
        <dbReference type="ARBA" id="ARBA00023242"/>
    </source>
</evidence>
<protein>
    <submittedName>
        <fullName evidence="5">Serum amyloid A-like 1</fullName>
    </submittedName>
</protein>
<keyword evidence="6" id="KW-1185">Reference proteome</keyword>